<evidence type="ECO:0000313" key="1">
    <source>
        <dbReference type="EMBL" id="OYN91527.1"/>
    </source>
</evidence>
<dbReference type="InterPro" id="IPR027417">
    <property type="entry name" value="P-loop_NTPase"/>
</dbReference>
<dbReference type="AlphaFoldDB" id="A0A255EJ29"/>
<name>A0A255EJ29_9ACTN</name>
<reference evidence="1 2" key="1">
    <citation type="submission" date="2017-07" db="EMBL/GenBank/DDBJ databases">
        <title>Draft whole genome sequences of clinical Proprionibacteriaceae strains.</title>
        <authorList>
            <person name="Bernier A.-M."/>
            <person name="Bernard K."/>
            <person name="Domingo M.-C."/>
        </authorList>
    </citation>
    <scope>NUCLEOTIDE SEQUENCE [LARGE SCALE GENOMIC DNA]</scope>
    <source>
        <strain evidence="1 2">NML 160184</strain>
    </source>
</reference>
<dbReference type="Gene3D" id="3.40.50.300">
    <property type="entry name" value="P-loop containing nucleotide triphosphate hydrolases"/>
    <property type="match status" value="1"/>
</dbReference>
<proteinExistence type="predicted"/>
<evidence type="ECO:0000313" key="2">
    <source>
        <dbReference type="Proteomes" id="UP000216533"/>
    </source>
</evidence>
<sequence>MKFSYQPPQAVLGDHAHHATAAAGNAAVVEEAIGVLKDCVNGDSDITTILLKAAAGAGKSYALRRMVGELVTTTAVRHVGVTSFTNNQARALVQGLTAELGRERVGWLVGKDHFAKLEPDLLREVNASTSVANFSDEVAVVVGTSHRLGAPSELGRLRDAFGKEEFPFEVLLVDEAWQLPEHLFAKVAKHAPIVVGVGDVGQLPPLEIGKNPWRGDERYNPYRAWPHRRAELPTTWARELPTVWRPTAEQIGLWQAFYPDWDSLTSVAAPGDRALRTTHEVRRFAEVVDLVGTGVPVLLEVDGLPDGESADVDQPLTELAESLIEELVRAELQLERELYAGDGSLSGERDLQGLHDGGDPMIVFLATRNETVDNATEAVERLTEEYGLPAGAVAASTVDSWQGQTNGITVALHPLSGADQLDEFNSAFGRLAVVCTRATHGLVVLARSGLDDLLGSAAARSGTPFGEPGERQLPRQTHQRILRSFARARLVLEPGDLETSDREEHPEA</sequence>
<organism evidence="1 2">
    <name type="scientific">Parenemella sanctibonifatiensis</name>
    <dbReference type="NCBI Taxonomy" id="2016505"/>
    <lineage>
        <taxon>Bacteria</taxon>
        <taxon>Bacillati</taxon>
        <taxon>Actinomycetota</taxon>
        <taxon>Actinomycetes</taxon>
        <taxon>Propionibacteriales</taxon>
        <taxon>Propionibacteriaceae</taxon>
        <taxon>Parenemella</taxon>
    </lineage>
</organism>
<gene>
    <name evidence="1" type="ORF">CGZ92_00320</name>
</gene>
<accession>A0A255EJ29</accession>
<protein>
    <recommendedName>
        <fullName evidence="3">AAA domain-containing protein</fullName>
    </recommendedName>
</protein>
<dbReference type="EMBL" id="NMVI01000002">
    <property type="protein sequence ID" value="OYN91527.1"/>
    <property type="molecule type" value="Genomic_DNA"/>
</dbReference>
<comment type="caution">
    <text evidence="1">The sequence shown here is derived from an EMBL/GenBank/DDBJ whole genome shotgun (WGS) entry which is preliminary data.</text>
</comment>
<dbReference type="Proteomes" id="UP000216533">
    <property type="component" value="Unassembled WGS sequence"/>
</dbReference>
<evidence type="ECO:0008006" key="3">
    <source>
        <dbReference type="Google" id="ProtNLM"/>
    </source>
</evidence>
<dbReference type="SUPFAM" id="SSF52540">
    <property type="entry name" value="P-loop containing nucleoside triphosphate hydrolases"/>
    <property type="match status" value="1"/>
</dbReference>
<dbReference type="RefSeq" id="WP_094449387.1">
    <property type="nucleotide sequence ID" value="NZ_NMVI01000002.1"/>
</dbReference>
<dbReference type="Pfam" id="PF13245">
    <property type="entry name" value="AAA_19"/>
    <property type="match status" value="1"/>
</dbReference>